<protein>
    <submittedName>
        <fullName evidence="2">Phosphohistidine phosphatase SixA</fullName>
    </submittedName>
</protein>
<keyword evidence="3" id="KW-1185">Reference proteome</keyword>
<evidence type="ECO:0000256" key="1">
    <source>
        <dbReference type="ARBA" id="ARBA00022801"/>
    </source>
</evidence>
<accession>A0ABX0H849</accession>
<reference evidence="2 3" key="1">
    <citation type="submission" date="2020-03" db="EMBL/GenBank/DDBJ databases">
        <title>Cyclobacterium plantarum sp. nov., a marine bacterium isolated from a coastal-marine wetland.</title>
        <authorList>
            <person name="Sanchez-Porro C."/>
            <person name="Ventosa A."/>
            <person name="Amoozegar M."/>
        </authorList>
    </citation>
    <scope>NUCLEOTIDE SEQUENCE [LARGE SCALE GENOMIC DNA]</scope>
    <source>
        <strain evidence="2 3">GBPx2</strain>
    </source>
</reference>
<dbReference type="SUPFAM" id="SSF53254">
    <property type="entry name" value="Phosphoglycerate mutase-like"/>
    <property type="match status" value="1"/>
</dbReference>
<proteinExistence type="predicted"/>
<keyword evidence="1" id="KW-0378">Hydrolase</keyword>
<gene>
    <name evidence="2" type="ORF">G9Q97_07195</name>
</gene>
<comment type="caution">
    <text evidence="2">The sequence shown here is derived from an EMBL/GenBank/DDBJ whole genome shotgun (WGS) entry which is preliminary data.</text>
</comment>
<dbReference type="RefSeq" id="WP_166144666.1">
    <property type="nucleotide sequence ID" value="NZ_JAANYN010000002.1"/>
</dbReference>
<dbReference type="CDD" id="cd07067">
    <property type="entry name" value="HP_PGM_like"/>
    <property type="match status" value="1"/>
</dbReference>
<name>A0ABX0H849_9BACT</name>
<dbReference type="SMART" id="SM00855">
    <property type="entry name" value="PGAM"/>
    <property type="match status" value="1"/>
</dbReference>
<sequence>MVKELLLARHGEAVSPNIAAVDADRDLTAAGRQQVDRLGNLLAINGQKCQLMVYSPALRCQLTAEILGKHLEPVSRLAVPFIYRADRDELLFVINGFPAEVHQVLLVGHNPAISMIAAYLTGEDHLMFSPGMMARLNFRDLGWDMLSKNTGTLEEILQ</sequence>
<dbReference type="InterPro" id="IPR029033">
    <property type="entry name" value="His_PPase_superfam"/>
</dbReference>
<dbReference type="InterPro" id="IPR013078">
    <property type="entry name" value="His_Pase_superF_clade-1"/>
</dbReference>
<dbReference type="Gene3D" id="3.40.50.1240">
    <property type="entry name" value="Phosphoglycerate mutase-like"/>
    <property type="match status" value="1"/>
</dbReference>
<dbReference type="Proteomes" id="UP000649799">
    <property type="component" value="Unassembled WGS sequence"/>
</dbReference>
<dbReference type="InterPro" id="IPR051021">
    <property type="entry name" value="Mito_Ser/Thr_phosphatase"/>
</dbReference>
<dbReference type="EMBL" id="JAANYN010000002">
    <property type="protein sequence ID" value="NHE56597.1"/>
    <property type="molecule type" value="Genomic_DNA"/>
</dbReference>
<evidence type="ECO:0000313" key="3">
    <source>
        <dbReference type="Proteomes" id="UP000649799"/>
    </source>
</evidence>
<dbReference type="PANTHER" id="PTHR20935">
    <property type="entry name" value="PHOSPHOGLYCERATE MUTASE-RELATED"/>
    <property type="match status" value="1"/>
</dbReference>
<evidence type="ECO:0000313" key="2">
    <source>
        <dbReference type="EMBL" id="NHE56597.1"/>
    </source>
</evidence>
<organism evidence="2 3">
    <name type="scientific">Cyclobacterium plantarum</name>
    <dbReference type="NCBI Taxonomy" id="2716263"/>
    <lineage>
        <taxon>Bacteria</taxon>
        <taxon>Pseudomonadati</taxon>
        <taxon>Bacteroidota</taxon>
        <taxon>Cytophagia</taxon>
        <taxon>Cytophagales</taxon>
        <taxon>Cyclobacteriaceae</taxon>
        <taxon>Cyclobacterium</taxon>
    </lineage>
</organism>
<dbReference type="Pfam" id="PF00300">
    <property type="entry name" value="His_Phos_1"/>
    <property type="match status" value="1"/>
</dbReference>